<keyword evidence="2" id="KW-1185">Reference proteome</keyword>
<evidence type="ECO:0000313" key="2">
    <source>
        <dbReference type="Proteomes" id="UP000284706"/>
    </source>
</evidence>
<organism evidence="1 2">
    <name type="scientific">Gymnopilus dilepis</name>
    <dbReference type="NCBI Taxonomy" id="231916"/>
    <lineage>
        <taxon>Eukaryota</taxon>
        <taxon>Fungi</taxon>
        <taxon>Dikarya</taxon>
        <taxon>Basidiomycota</taxon>
        <taxon>Agaricomycotina</taxon>
        <taxon>Agaricomycetes</taxon>
        <taxon>Agaricomycetidae</taxon>
        <taxon>Agaricales</taxon>
        <taxon>Agaricineae</taxon>
        <taxon>Hymenogastraceae</taxon>
        <taxon>Gymnopilus</taxon>
    </lineage>
</organism>
<sequence>MTSGSIDCTPTHHFALRCDDILTEVFDRVLDPEIHLPPPARHSHFVISQVNNQWRGIVLSTPRYWTSYSFTAAQFQDVSERMDIVIALLKRSRTQLLSFSFLPRFGQLSGPSLSQAPLRNLLFGAGRIDFFECLVLPYADRISSLKYIFIGHGRSNRTTSGLPLNAFRVLKKLDVIYVQTVHNGPTEFSQITDDHFFAFKQAEALRELTCEVVGQPSSFVLLHFPLRHLSKLFIEGIVLSFPYLVQVMQLCSSTLMEGSFTVELHENAQAAIQRLQRISMACLDTLCIQVLDASNDPLFADSLPQFPILADLTIKEADRSEPFCWNLEQYFGLVSNCASSLHTFRLADLQIDPATGTPVNGYEGDFLHRLDPVRSFADELEALFRIIPNVVNLSLPLSIDIPPRLLDKIANGTFLPLLGTLEIGTKSSPAPIFNMVSRRNGLASLSTAISSIEYLGLFLPTMLEEEKAHLEKNAGALNLEDGYDFWYVKCCKKEDCQTFCFLASSPVSE</sequence>
<reference evidence="1 2" key="1">
    <citation type="journal article" date="2018" name="Evol. Lett.">
        <title>Horizontal gene cluster transfer increased hallucinogenic mushroom diversity.</title>
        <authorList>
            <person name="Reynolds H.T."/>
            <person name="Vijayakumar V."/>
            <person name="Gluck-Thaler E."/>
            <person name="Korotkin H.B."/>
            <person name="Matheny P.B."/>
            <person name="Slot J.C."/>
        </authorList>
    </citation>
    <scope>NUCLEOTIDE SEQUENCE [LARGE SCALE GENOMIC DNA]</scope>
    <source>
        <strain evidence="1 2">SRW20</strain>
    </source>
</reference>
<name>A0A409XYY3_9AGAR</name>
<proteinExistence type="predicted"/>
<dbReference type="Proteomes" id="UP000284706">
    <property type="component" value="Unassembled WGS sequence"/>
</dbReference>
<evidence type="ECO:0000313" key="1">
    <source>
        <dbReference type="EMBL" id="PPQ95929.1"/>
    </source>
</evidence>
<dbReference type="InParanoid" id="A0A409XYY3"/>
<gene>
    <name evidence="1" type="ORF">CVT26_016151</name>
</gene>
<dbReference type="EMBL" id="NHYE01001405">
    <property type="protein sequence ID" value="PPQ95929.1"/>
    <property type="molecule type" value="Genomic_DNA"/>
</dbReference>
<dbReference type="STRING" id="231916.A0A409XYY3"/>
<dbReference type="OrthoDB" id="2992500at2759"/>
<evidence type="ECO:0008006" key="3">
    <source>
        <dbReference type="Google" id="ProtNLM"/>
    </source>
</evidence>
<comment type="caution">
    <text evidence="1">The sequence shown here is derived from an EMBL/GenBank/DDBJ whole genome shotgun (WGS) entry which is preliminary data.</text>
</comment>
<protein>
    <recommendedName>
        <fullName evidence="3">F-box domain-containing protein</fullName>
    </recommendedName>
</protein>
<dbReference type="AlphaFoldDB" id="A0A409XYY3"/>
<accession>A0A409XYY3</accession>